<feature type="domain" description="C2H2-type" evidence="14">
    <location>
        <begin position="2108"/>
        <end position="2135"/>
    </location>
</feature>
<feature type="domain" description="C2H2-type" evidence="14">
    <location>
        <begin position="4597"/>
        <end position="4624"/>
    </location>
</feature>
<feature type="domain" description="C2H2-type" evidence="14">
    <location>
        <begin position="3768"/>
        <end position="3795"/>
    </location>
</feature>
<feature type="domain" description="C2H2-type" evidence="14">
    <location>
        <begin position="2551"/>
        <end position="2578"/>
    </location>
</feature>
<dbReference type="FunFam" id="3.30.160.60:FF:000075">
    <property type="entry name" value="Putative zinc finger protein 536"/>
    <property type="match status" value="2"/>
</dbReference>
<dbReference type="GO" id="GO:0005634">
    <property type="term" value="C:nucleus"/>
    <property type="evidence" value="ECO:0007669"/>
    <property type="project" value="UniProtKB-SubCell"/>
</dbReference>
<evidence type="ECO:0000256" key="2">
    <source>
        <dbReference type="ARBA" id="ARBA00006991"/>
    </source>
</evidence>
<feature type="domain" description="C2H2-type" evidence="14">
    <location>
        <begin position="4366"/>
        <end position="4393"/>
    </location>
</feature>
<feature type="domain" description="C2H2-type" evidence="14">
    <location>
        <begin position="881"/>
        <end position="908"/>
    </location>
</feature>
<reference evidence="15" key="3">
    <citation type="submission" date="2019-06" db="EMBL/GenBank/DDBJ databases">
        <authorList>
            <person name="Poynton C."/>
            <person name="Hasenbein S."/>
            <person name="Benoit J.B."/>
            <person name="Sepulveda M.S."/>
            <person name="Poelchau M.F."/>
            <person name="Murali S.C."/>
            <person name="Chen S."/>
            <person name="Glastad K.M."/>
            <person name="Werren J.H."/>
            <person name="Vineis J.H."/>
            <person name="Bowen J.L."/>
            <person name="Friedrich M."/>
            <person name="Jones J."/>
            <person name="Robertson H.M."/>
            <person name="Feyereisen R."/>
            <person name="Mechler-Hickson A."/>
            <person name="Mathers N."/>
            <person name="Lee C.E."/>
            <person name="Colbourne J.K."/>
            <person name="Biales A."/>
            <person name="Johnston J.S."/>
            <person name="Wellborn G.A."/>
            <person name="Rosendale A.J."/>
            <person name="Cridge A.G."/>
            <person name="Munoz-Torres M.C."/>
            <person name="Bain P.A."/>
            <person name="Manny A.R."/>
            <person name="Major K.M."/>
            <person name="Lambert F.N."/>
            <person name="Vulpe C.D."/>
            <person name="Tuck P."/>
            <person name="Blalock B.J."/>
            <person name="Lin Y.-Y."/>
            <person name="Smith M.E."/>
            <person name="Ochoa-Acuna H."/>
            <person name="Chen M.-J.M."/>
            <person name="Childers C.P."/>
            <person name="Qu J."/>
            <person name="Dugan S."/>
            <person name="Lee S.L."/>
            <person name="Chao H."/>
            <person name="Dinh H."/>
            <person name="Han Y."/>
            <person name="Doddapaneni H."/>
            <person name="Worley K.C."/>
            <person name="Muzny D.M."/>
            <person name="Gibbs R.A."/>
            <person name="Richards S."/>
        </authorList>
    </citation>
    <scope>NUCLEOTIDE SEQUENCE</scope>
    <source>
        <strain evidence="15">HAZT.00-mixed</strain>
        <tissue evidence="15">Whole organism</tissue>
    </source>
</reference>
<feature type="domain" description="C2H2-type" evidence="14">
    <location>
        <begin position="1949"/>
        <end position="1976"/>
    </location>
</feature>
<keyword evidence="9" id="KW-0804">Transcription</keyword>
<dbReference type="Gene3D" id="3.30.160.60">
    <property type="entry name" value="Classic Zinc Finger"/>
    <property type="match status" value="51"/>
</dbReference>
<feature type="domain" description="C2H2-type" evidence="14">
    <location>
        <begin position="2860"/>
        <end position="2887"/>
    </location>
</feature>
<feature type="region of interest" description="Disordered" evidence="13">
    <location>
        <begin position="3379"/>
        <end position="3414"/>
    </location>
</feature>
<evidence type="ECO:0000256" key="1">
    <source>
        <dbReference type="ARBA" id="ARBA00004123"/>
    </source>
</evidence>
<feature type="domain" description="C2H2-type" evidence="14">
    <location>
        <begin position="506"/>
        <end position="533"/>
    </location>
</feature>
<dbReference type="PROSITE" id="PS50157">
    <property type="entry name" value="ZINC_FINGER_C2H2_2"/>
    <property type="match status" value="47"/>
</dbReference>
<keyword evidence="7" id="KW-0805">Transcription regulation</keyword>
<comment type="similarity">
    <text evidence="2">Belongs to the krueppel C2H2-type zinc-finger protein family.</text>
</comment>
<gene>
    <name evidence="15" type="ORF">HAZT_HAZT004258</name>
</gene>
<feature type="region of interest" description="Disordered" evidence="13">
    <location>
        <begin position="2324"/>
        <end position="2348"/>
    </location>
</feature>
<feature type="domain" description="C2H2-type" evidence="14">
    <location>
        <begin position="3613"/>
        <end position="3640"/>
    </location>
</feature>
<feature type="non-terminal residue" evidence="15">
    <location>
        <position position="4825"/>
    </location>
</feature>
<keyword evidence="10" id="KW-0539">Nucleus</keyword>
<feature type="compositionally biased region" description="Polar residues" evidence="13">
    <location>
        <begin position="3395"/>
        <end position="3411"/>
    </location>
</feature>
<dbReference type="GO" id="GO:0006355">
    <property type="term" value="P:regulation of DNA-templated transcription"/>
    <property type="evidence" value="ECO:0007669"/>
    <property type="project" value="UniProtKB-ARBA"/>
</dbReference>
<dbReference type="FunFam" id="3.30.160.60:FF:002343">
    <property type="entry name" value="Zinc finger protein 33A"/>
    <property type="match status" value="4"/>
</dbReference>
<dbReference type="FunFam" id="3.30.160.60:FF:000145">
    <property type="entry name" value="Zinc finger protein 574"/>
    <property type="match status" value="1"/>
</dbReference>
<feature type="domain" description="C2H2-type" evidence="14">
    <location>
        <begin position="2347"/>
        <end position="2374"/>
    </location>
</feature>
<keyword evidence="8" id="KW-0238">DNA-binding</keyword>
<feature type="region of interest" description="Disordered" evidence="13">
    <location>
        <begin position="847"/>
        <end position="869"/>
    </location>
</feature>
<evidence type="ECO:0000256" key="3">
    <source>
        <dbReference type="ARBA" id="ARBA00022723"/>
    </source>
</evidence>
<proteinExistence type="inferred from homology"/>
<feature type="domain" description="C2H2-type" evidence="14">
    <location>
        <begin position="361"/>
        <end position="388"/>
    </location>
</feature>
<dbReference type="PROSITE" id="PS00028">
    <property type="entry name" value="ZINC_FINGER_C2H2_1"/>
    <property type="match status" value="17"/>
</dbReference>
<feature type="compositionally biased region" description="Basic and acidic residues" evidence="13">
    <location>
        <begin position="2331"/>
        <end position="2342"/>
    </location>
</feature>
<keyword evidence="6" id="KW-0862">Zinc</keyword>
<comment type="subcellular location">
    <subcellularLocation>
        <location evidence="1">Nucleus</location>
    </subcellularLocation>
</comment>
<evidence type="ECO:0000259" key="14">
    <source>
        <dbReference type="PROSITE" id="PS50157"/>
    </source>
</evidence>
<feature type="domain" description="C2H2-type" evidence="14">
    <location>
        <begin position="3016"/>
        <end position="3039"/>
    </location>
</feature>
<keyword evidence="4" id="KW-0677">Repeat</keyword>
<feature type="domain" description="C2H2-type" evidence="14">
    <location>
        <begin position="3159"/>
        <end position="3187"/>
    </location>
</feature>
<feature type="domain" description="C2H2-type" evidence="14">
    <location>
        <begin position="1603"/>
        <end position="1630"/>
    </location>
</feature>
<feature type="domain" description="C2H2-type" evidence="14">
    <location>
        <begin position="2666"/>
        <end position="2693"/>
    </location>
</feature>
<feature type="domain" description="C2H2-type" evidence="14">
    <location>
        <begin position="3983"/>
        <end position="4010"/>
    </location>
</feature>
<keyword evidence="3" id="KW-0479">Metal-binding</keyword>
<dbReference type="SUPFAM" id="SSF57667">
    <property type="entry name" value="beta-beta-alpha zinc fingers"/>
    <property type="match status" value="31"/>
</dbReference>
<dbReference type="InterPro" id="IPR036236">
    <property type="entry name" value="Znf_C2H2_sf"/>
</dbReference>
<feature type="domain" description="C2H2-type" evidence="14">
    <location>
        <begin position="4740"/>
        <end position="4767"/>
    </location>
</feature>
<feature type="domain" description="C2H2-type" evidence="14">
    <location>
        <begin position="4148"/>
        <end position="4175"/>
    </location>
</feature>
<feature type="region of interest" description="Disordered" evidence="13">
    <location>
        <begin position="484"/>
        <end position="504"/>
    </location>
</feature>
<dbReference type="FunFam" id="3.30.160.60:FF:000130">
    <property type="entry name" value="Spalt-like transcription factor 4"/>
    <property type="match status" value="1"/>
</dbReference>
<dbReference type="FunFam" id="3.30.160.60:FF:000630">
    <property type="entry name" value="Zinc finger protein 180"/>
    <property type="match status" value="2"/>
</dbReference>
<feature type="domain" description="C2H2-type" evidence="14">
    <location>
        <begin position="3452"/>
        <end position="3479"/>
    </location>
</feature>
<dbReference type="FunFam" id="3.30.160.60:FF:000621">
    <property type="entry name" value="FLT3-interacting zinc finger 1"/>
    <property type="match status" value="1"/>
</dbReference>
<evidence type="ECO:0000256" key="6">
    <source>
        <dbReference type="ARBA" id="ARBA00022833"/>
    </source>
</evidence>
<name>A0A6A0GSA8_HYAAZ</name>
<dbReference type="Proteomes" id="UP000711488">
    <property type="component" value="Unassembled WGS sequence"/>
</dbReference>
<dbReference type="SMART" id="SM00355">
    <property type="entry name" value="ZnF_C2H2"/>
    <property type="match status" value="63"/>
</dbReference>
<feature type="domain" description="C2H2-type" evidence="14">
    <location>
        <begin position="4768"/>
        <end position="4795"/>
    </location>
</feature>
<dbReference type="GO" id="GO:0008270">
    <property type="term" value="F:zinc ion binding"/>
    <property type="evidence" value="ECO:0007669"/>
    <property type="project" value="UniProtKB-KW"/>
</dbReference>
<evidence type="ECO:0000256" key="11">
    <source>
        <dbReference type="ARBA" id="ARBA00068876"/>
    </source>
</evidence>
<dbReference type="FunFam" id="3.30.160.60:FF:000045">
    <property type="entry name" value="ZFP69 zinc finger protein B"/>
    <property type="match status" value="1"/>
</dbReference>
<dbReference type="EMBL" id="JQDR03015466">
    <property type="protein sequence ID" value="KAA0186573.1"/>
    <property type="molecule type" value="Genomic_DNA"/>
</dbReference>
<feature type="domain" description="C2H2-type" evidence="14">
    <location>
        <begin position="1575"/>
        <end position="1602"/>
    </location>
</feature>
<feature type="domain" description="C2H2-type" evidence="14">
    <location>
        <begin position="245"/>
        <end position="272"/>
    </location>
</feature>
<feature type="compositionally biased region" description="Polar residues" evidence="13">
    <location>
        <begin position="851"/>
        <end position="860"/>
    </location>
</feature>
<evidence type="ECO:0000256" key="9">
    <source>
        <dbReference type="ARBA" id="ARBA00023163"/>
    </source>
</evidence>
<feature type="domain" description="C2H2-type" evidence="14">
    <location>
        <begin position="2274"/>
        <end position="2301"/>
    </location>
</feature>
<feature type="domain" description="C2H2-type" evidence="14">
    <location>
        <begin position="4206"/>
        <end position="4228"/>
    </location>
</feature>
<reference evidence="15" key="2">
    <citation type="journal article" date="2018" name="Environ. Sci. Technol.">
        <title>The Toxicogenome of Hyalella azteca: A Model for Sediment Ecotoxicology and Evolutionary Toxicology.</title>
        <authorList>
            <person name="Poynton H.C."/>
            <person name="Hasenbein S."/>
            <person name="Benoit J.B."/>
            <person name="Sepulveda M.S."/>
            <person name="Poelchau M.F."/>
            <person name="Hughes D.S.T."/>
            <person name="Murali S.C."/>
            <person name="Chen S."/>
            <person name="Glastad K.M."/>
            <person name="Goodisman M.A.D."/>
            <person name="Werren J.H."/>
            <person name="Vineis J.H."/>
            <person name="Bowen J.L."/>
            <person name="Friedrich M."/>
            <person name="Jones J."/>
            <person name="Robertson H.M."/>
            <person name="Feyereisen R."/>
            <person name="Mechler-Hickson A."/>
            <person name="Mathers N."/>
            <person name="Lee C.E."/>
            <person name="Colbourne J.K."/>
            <person name="Biales A."/>
            <person name="Johnston J.S."/>
            <person name="Wellborn G.A."/>
            <person name="Rosendale A.J."/>
            <person name="Cridge A.G."/>
            <person name="Munoz-Torres M.C."/>
            <person name="Bain P.A."/>
            <person name="Manny A.R."/>
            <person name="Major K.M."/>
            <person name="Lambert F.N."/>
            <person name="Vulpe C.D."/>
            <person name="Tuck P."/>
            <person name="Blalock B.J."/>
            <person name="Lin Y.Y."/>
            <person name="Smith M.E."/>
            <person name="Ochoa-Acuna H."/>
            <person name="Chen M.M."/>
            <person name="Childers C.P."/>
            <person name="Qu J."/>
            <person name="Dugan S."/>
            <person name="Lee S.L."/>
            <person name="Chao H."/>
            <person name="Dinh H."/>
            <person name="Han Y."/>
            <person name="Doddapaneni H."/>
            <person name="Worley K.C."/>
            <person name="Muzny D.M."/>
            <person name="Gibbs R.A."/>
            <person name="Richards S."/>
        </authorList>
    </citation>
    <scope>NUCLEOTIDE SEQUENCE</scope>
    <source>
        <strain evidence="15">HAZT.00-mixed</strain>
        <tissue evidence="15">Whole organism</tissue>
    </source>
</reference>
<feature type="region of interest" description="Disordered" evidence="13">
    <location>
        <begin position="2716"/>
        <end position="2735"/>
    </location>
</feature>
<feature type="compositionally biased region" description="Low complexity" evidence="13">
    <location>
        <begin position="4290"/>
        <end position="4307"/>
    </location>
</feature>
<feature type="domain" description="C2H2-type" evidence="14">
    <location>
        <begin position="4625"/>
        <end position="4652"/>
    </location>
</feature>
<keyword evidence="5 12" id="KW-0863">Zinc-finger</keyword>
<protein>
    <recommendedName>
        <fullName evidence="11">Zinc finger protein 865</fullName>
    </recommendedName>
</protein>
<feature type="domain" description="C2H2-type" evidence="14">
    <location>
        <begin position="2080"/>
        <end position="2107"/>
    </location>
</feature>
<evidence type="ECO:0000256" key="8">
    <source>
        <dbReference type="ARBA" id="ARBA00023125"/>
    </source>
</evidence>
<feature type="region of interest" description="Disordered" evidence="13">
    <location>
        <begin position="4285"/>
        <end position="4307"/>
    </location>
</feature>
<feature type="domain" description="C2H2-type" evidence="14">
    <location>
        <begin position="2375"/>
        <end position="2402"/>
    </location>
</feature>
<feature type="domain" description="C2H2-type" evidence="14">
    <location>
        <begin position="3740"/>
        <end position="3767"/>
    </location>
</feature>
<comment type="caution">
    <text evidence="15">The sequence shown here is derived from an EMBL/GenBank/DDBJ whole genome shotgun (WGS) entry which is preliminary data.</text>
</comment>
<feature type="domain" description="C2H2-type" evidence="14">
    <location>
        <begin position="3641"/>
        <end position="3668"/>
    </location>
</feature>
<organism evidence="15">
    <name type="scientific">Hyalella azteca</name>
    <name type="common">Amphipod</name>
    <dbReference type="NCBI Taxonomy" id="294128"/>
    <lineage>
        <taxon>Eukaryota</taxon>
        <taxon>Metazoa</taxon>
        <taxon>Ecdysozoa</taxon>
        <taxon>Arthropoda</taxon>
        <taxon>Crustacea</taxon>
        <taxon>Multicrustacea</taxon>
        <taxon>Malacostraca</taxon>
        <taxon>Eumalacostraca</taxon>
        <taxon>Peracarida</taxon>
        <taxon>Amphipoda</taxon>
        <taxon>Senticaudata</taxon>
        <taxon>Talitrida</taxon>
        <taxon>Talitroidea</taxon>
        <taxon>Hyalellidae</taxon>
        <taxon>Hyalella</taxon>
    </lineage>
</organism>
<feature type="domain" description="C2H2-type" evidence="14">
    <location>
        <begin position="1410"/>
        <end position="1438"/>
    </location>
</feature>
<feature type="region of interest" description="Disordered" evidence="13">
    <location>
        <begin position="1893"/>
        <end position="1916"/>
    </location>
</feature>
<feature type="domain" description="C2H2-type" evidence="14">
    <location>
        <begin position="3955"/>
        <end position="3982"/>
    </location>
</feature>
<dbReference type="PANTHER" id="PTHR16515:SF49">
    <property type="entry name" value="GASTRULA ZINC FINGER PROTEIN XLCGF49.1-LIKE-RELATED"/>
    <property type="match status" value="1"/>
</dbReference>
<feature type="domain" description="C2H2-type" evidence="14">
    <location>
        <begin position="2579"/>
        <end position="2608"/>
    </location>
</feature>
<feature type="domain" description="C2H2-type" evidence="14">
    <location>
        <begin position="749"/>
        <end position="776"/>
    </location>
</feature>
<evidence type="ECO:0000256" key="4">
    <source>
        <dbReference type="ARBA" id="ARBA00022737"/>
    </source>
</evidence>
<dbReference type="PANTHER" id="PTHR16515">
    <property type="entry name" value="PR DOMAIN ZINC FINGER PROTEIN"/>
    <property type="match status" value="1"/>
</dbReference>
<dbReference type="Pfam" id="PF00096">
    <property type="entry name" value="zf-C2H2"/>
    <property type="match status" value="10"/>
</dbReference>
<feature type="domain" description="C2H2-type" evidence="14">
    <location>
        <begin position="3891"/>
        <end position="3918"/>
    </location>
</feature>
<reference evidence="15" key="1">
    <citation type="submission" date="2014-08" db="EMBL/GenBank/DDBJ databases">
        <authorList>
            <person name="Murali S."/>
            <person name="Richards S."/>
            <person name="Bandaranaike D."/>
            <person name="Bellair M."/>
            <person name="Blankenburg K."/>
            <person name="Chao H."/>
            <person name="Dinh H."/>
            <person name="Doddapaneni H."/>
            <person name="Dugan-Rocha S."/>
            <person name="Elkadiri S."/>
            <person name="Gnanaolivu R."/>
            <person name="Hughes D."/>
            <person name="Lee S."/>
            <person name="Li M."/>
            <person name="Ming W."/>
            <person name="Munidasa M."/>
            <person name="Muniz J."/>
            <person name="Nguyen L."/>
            <person name="Osuji N."/>
            <person name="Pu L.-L."/>
            <person name="Puazo M."/>
            <person name="Skinner E."/>
            <person name="Qu C."/>
            <person name="Quiroz J."/>
            <person name="Raj R."/>
            <person name="Weissenberger G."/>
            <person name="Xin Y."/>
            <person name="Zou X."/>
            <person name="Han Y."/>
            <person name="Worley K."/>
            <person name="Muzny D."/>
            <person name="Gibbs R."/>
        </authorList>
    </citation>
    <scope>NUCLEOTIDE SEQUENCE</scope>
    <source>
        <strain evidence="15">HAZT.00-mixed</strain>
        <tissue evidence="15">Whole organism</tissue>
    </source>
</reference>
<dbReference type="FunFam" id="3.30.160.60:FF:000448">
    <property type="entry name" value="RE1-silencing transcription factor A"/>
    <property type="match status" value="1"/>
</dbReference>
<feature type="domain" description="C2H2-type" evidence="14">
    <location>
        <begin position="4176"/>
        <end position="4203"/>
    </location>
</feature>
<feature type="domain" description="C2H2-type" evidence="14">
    <location>
        <begin position="2988"/>
        <end position="3015"/>
    </location>
</feature>
<evidence type="ECO:0000313" key="15">
    <source>
        <dbReference type="EMBL" id="KAA0186573.1"/>
    </source>
</evidence>
<feature type="domain" description="C2H2-type" evidence="14">
    <location>
        <begin position="2246"/>
        <end position="2273"/>
    </location>
</feature>
<feature type="domain" description="C2H2-type" evidence="14">
    <location>
        <begin position="777"/>
        <end position="800"/>
    </location>
</feature>
<feature type="domain" description="C2H2-type" evidence="14">
    <location>
        <begin position="1314"/>
        <end position="1341"/>
    </location>
</feature>
<feature type="domain" description="C2H2-type" evidence="14">
    <location>
        <begin position="643"/>
        <end position="670"/>
    </location>
</feature>
<dbReference type="FunFam" id="3.30.160.60:FF:000100">
    <property type="entry name" value="Zinc finger 45-like"/>
    <property type="match status" value="2"/>
</dbReference>
<feature type="domain" description="C2H2-type" evidence="14">
    <location>
        <begin position="1382"/>
        <end position="1409"/>
    </location>
</feature>
<sequence length="4825" mass="532459">MSEDARESTTTPDIHLLSPEELVWMGDDLTSSHLNSLMRSMSALRSASASESESSDIFKSLVREMKVPTSSNASSSSLKLGPPFKCLHCPMSSDDVVESNSLSSELWARGAAAVRNPVGDSTASERRGYACTFPSCKKVFYKSATLKRHSLTHTGERPFSCPFCPYRANQKAHVKSHLLSCKCRPVLGVGRVFGGGGSSSHLRLSGAAVAALSAFGPSSTGEEISPASFTSSSVTTGARNVLEKFKCPYCVRCFRVQRDLARHILTHTGERPFMCPHCPLRCARKDNLTRHILVVSGVKAATSTTVIGHEWHSSPINQAAVPLNPASSSNPSAAIICDLSSESSMKTTHSSCGATSAQRAAVCFYCGKLFKHAGDLRRHFLIHTGEKPYGCPHCAFRCSRNDSLIRHIHIKHKNPLKAFNDEKTDVDQIVASIRRSSSEYNARACSCRPCGRFDIDSASFIRNMSVMNKRLANTDEMAYARLPSPTAASPATGTAQPPPSSASNRPTCHFCGKVFRHNGHLNRHLYIHTGEKPHGCPYCSHRNSRVDKLRHHILSKHRDLLQAHLGDSNPTDVMFVPADTSQRVLEEDAGANEGVIMCLSSSGAAPSLHTASSSQHDESDTTAHLLRQAFSKAESHSSAASLLTCDFCGKGFKKRGDLNRHIKLHTGETVACPVRSGGVPSKDDANGARREVGTMQSWCHSSGGAGVEFSSPTNFSVTSDSSYDAGIFLGSALPCADQETLEGSSPSSYTCQFCPRTYKFRSEVVRHERTHTGEKPFKCDLCGHRTARQASLKYHYASIHEVRLAPTVLEQLQVVDAPATSQSTPHAAVGAGSSAVGGTPLVQRLAVPSTRDPSLENSPGASPGDPTAPLVLPSNDPSVVFKCRFCSKMFKFKSELVRHLRTHTGEKPLCQTLSNCTNWNRRIRCTLNKTRLKHRSKKRFSRADEPRSLLQYVAVALLDQPYPLKFGVRAAAARSVIVTETDTGLENSKQWRFTGTDDVASCSISSRSNRSELLMSSASGGGMATSVSCPQCGRVMKRQGNNDGLEDADDRSQTSINRRLLGCLVSLPEGSLTVGGRGDEDDFGFDVAVALPSGPSHLDTDNGQFKSVFKCQQRGKQQLYVDMPSLPKLCFVYVHELFGGGEMERDAPSTGSATTKHLSKLVAGLNFRTTLNNLPGVDMRSVGSGHRLSCSLPVLDMELEGHHASDSALPHSARLYPSQPVDVDPALYPPKPPAFPCRFYGASTPGNECSCVTTYIVFATDLVDLFGKTEEATLLRRRMNMARQGMRTPNSFCSLDALCSATETVDSNQGKLKHRCKFCNYCTNHSGHLMDHELTHTGEKPFACVHCDYRSARKSTLKAHMIFRHNRGCSLVPRDLYFFERRQCQVCLFVASTRTALRDHMRTHTGEKPYACPHCDLTTNVRSNMRRHIKTKHPMEDSTYMHIVALPPWMGGSQDPTNCDTLSTMDQQQQEFVAALLQTLDPVTLTTTEDESLSLNIASMGSVAAARYDDESQDVHSYQCPCCSYTTLDKDDLDVHACAEHPDGVFSCKDCTFTTDRWGKYSRHINKHVIADKTFSCSYCSYRTKTKGSYDSHMRTHTGEKPYACSYCPYRSSQRVHLKIHVRTHTGEKPFACPNCPYQATQNSSLKRHIQTQHPPTPRTTRRYNKYTAIMPATSSQQPASSATQLMMPASALLYGKALHGFQLMQQQTSPAEQHLRELLQHQLQQFLSSSGGAQFQSAAKLQEKSLSEKISPMISSEKKSATDLSKTCLADELGTTDKVASEPDISSYAVSLKNSTSNSLDLETGDCRLLFLRAMFSLRQKAVRRWRTSLCNLLFLIRLTSVHAGVPSELGTRASDRLGVGRGLKTLLHDNEFFYNKPPHFIIGKNASASFSPKDQRAPTTLPGSQLDGSSGEQQWGKTWSFSKEDLSDGKRAFNVTAFNPNINKTEHHCSVCPYKSVYKSNVDKHVKIHNKEKPFLCPHCPFRAVQKSNLISHLLTHEKRLLSSIDATVGVSEEAAFSWQADHAALSLPAEGVSSAGRVSGVIFGHNSVEPLLSGHCEKPYPSGSDLEKHSTDPYGLRHCPLCPYETLSFTSMSKHMKTHSTDRPFACPFCAFRSNQRCNLIRHIRRHTGEKPFACIYCTYSTTRKSILDKHVDRKHSEIAAVTADSVAAAAAAAANANADAAANANAAAAIASAAAAAVLAVDMTMRSGVGVAASTVGDGLVQSSLYTAHDNRPPPPSDARVHQCCLCPYWTTSSSHFRRHVRTHTGEKPFACSLCHYRTTQYDNLKKHLRVHTGEKPFACNLCAYKASQKVHLRRHVLSNHPNMADSETHPPSEERSPSKTPLQCPACPYSTKCRSHLERHLRIHTGERPFACTFCSFRTIEKENLKTHLRIHTGEKPFACKLCGGLASLQDLAMFFYQSSILSRAERDPQETTSHCASSVRPPLETAPRSPPPPLPSQVCDALTSASITRPQPLQASPLKQELNQKVQAYDLEPKDASRVLHAIDASGQRLPFYDAEGCENISNAAAAPLPSLYRVIRLPSGECYRQCVLCSYTAPTSSRILDHIKTHTGEKPFICPHPKCTKTFTRKFSLHAHLRLHTGEKPFNCPVPETEGCHPYSGNSASFLPPTSSIFSRQLITGDDDPTSPAVALVVAKDQQRSYRRCSLCSYTTCDGSNMIRHIKGHSNHRPFACPFCAYRSKQKITLQRHIATHQKYSPVPPRKQRLQSPQTPEISSDYIDMHTSAERPIDSGSLLALKSQFCCAQEQQHRRSTTRATFTSSVTADCQLTEQDVLRSHDMDTSCSNTAASPSSCSTSFLYGDVGPRDHDSSEEWVFPVGRDPSFPHAIACGKGSFAAKRCSQCSYNTRNPSNMLRHLRSHSNEKPFACLYCPFRTKQNAHLKRHMSTHLRDSSVVTGDFATKLGASKFAHADNNSTFSGTDHAPVIFCPVEQQHERSSHYVEESVSVGGGPVAVALSVEGGHDLERQCSLCHYRTRNSGNMSRHLKGHLPSKPFSCPYCSYRSKQKAGLKRHLATHTVNLKPFLCPLQVSSDSCSATGDQRALFHDQQSDGEQAPLAVQLLLGTAGFSRGGFSAHMGSALQCSLCSFNTAIPGALSRHMQQVHAIEKRFSCPMCSYRCNRRAHLQQHIRIHTGEKPFKCSFCDYRSSNKSNLKTHEYALHKVNKNLSDNSQVSTHGETLASSLPFTLSSTEDFFQSPLGQEASNSRLHLISKDAINNSLSSFTAGVRRFWTSYATLYYFSSWETVFYIFSACKTISFGDNKRCCAAARGIMHVFFYVLLSDVWDTRVFPGDKDVPSDYLHPDLMMAQDRASYPTHPSISSSIASQFVSSLSDEVHLAADGDSVISRLLDPSIRRRGIENQADDESPSHIDAKVSTSTARLVQPSESESSLAHDDVHQMELLSTLSWAVGEASDARGQVTSWLTGSGGREKQCPVCPYNTPYVTQFKRHMLSHTGEKPFACHLCPHRCNDKANLRKHMRAHTGEKPFKCSYSTIAKTCSCRVQVRKEGKLITNSSSAQMAAQKVNSNATPKADAGAVQRAKQKLPRAMGGRRERMRILKVASPLEPLLNTPVLEGNSDYSSFARSDGDDREKECSLCSYRTSFSSNLRQHYMTHSGERPYACSYCSYRCSKKSNLQKHLFIHTGEKPFKCSICDYRARQKVVSQEGSLVSYPPMLQQLSYGDSDVAVSAGGTSLLTTTNAIHRGSSRNPLPHSRRPWMKYCRLCPYSTPIAGNLSRHMLSHSKERPFACRLCPYRCNQKVNLQQHMVIHTGEKPYKCSFCDYRSSRKATIRHHEALDGLLAIGDMGAGTALSSPAPYGEASNPVEQPTLGSGPRQLFDAQTLKCHVCGHVGETLELVKQHCAQHKSELCSFCSICSRSFSGKGALKRHILTHMGVKPYECRECGYKTCHRFNLIVTSWTAPSVDGSTGGGCQIHKCCFCAYTSRHRINVENHIRTHTGERPFKCHLCSAGFSQRSNLKRHIRTHGLSKDCLLLQSQEDARLLGTAPLDVSQNNSVAANVADHVTLERTEDLASLLPSSNLIQGPSGAVFGDQAALGLAYGASSPMKTMALAAHDVNLRTNLAGTVLRCKYCSYSTAGSAVERRYLQHGILGEAGHESEVDVERLKTHACHLCSYRSRQKVHLENHLRTHTGEKPFACHKCQFKFSQRGNLQRHMKTHERSPNKLISCTVCGLNFSHPSNLERHMTVHNKLVYPCPYCAHKTALQADLLAHTVGIMAQPHLVSSDPLLSLCQSIDELAPTSLNPTTFAGLSSRSNSTQRSSLKSTTIASTSQASQSYLNDASYSRHRKTFSSYDLSSFSLNKTFGSLAFTYQSSLEGRGGAPKTLHQCPHCPYQSPKRQHLEYHIRRHTGEKPHACPHCTYRAAHESNMRRHVTLHHSVFSRRIHGDAFVQPNFLGRRDDLSRDQPSSNELLSGAATHVTEPLVGRHAFVGEDSSQILDLGLLEKTRNAASGALQASGLWPNVAEVDASAMPQDLASLSPFKAKLLSCHLCPYQTHVLFRNASRGSTAWSSPSLQNSVSEGRSVHRNDFTKNITSRSIIAAKVSDISTSNESRLKRYHCPYCEYSSYVKTNYKTHIRVHTGEKPFSCSICPYKSAQKSHLNRHMLTHATSHLNARSIPPVPNDDKAHVTAQERSFLYWPPRGSLQIMPVRSTNDNAFTSKSELTNRNPSNLTNDINLDILQMFSPSAPYEGSVREPKKMLSCSYCSYKTSVKTNLRVHERTHTGEKPYTCPHCDYRSCQASNLKSHLIRHATDIPWDEPVNSDVMPGSGADAAGRRSWRPVGRPR</sequence>
<dbReference type="GO" id="GO:0003677">
    <property type="term" value="F:DNA binding"/>
    <property type="evidence" value="ECO:0007669"/>
    <property type="project" value="UniProtKB-KW"/>
</dbReference>
<evidence type="ECO:0000256" key="12">
    <source>
        <dbReference type="PROSITE-ProRule" id="PRU00042"/>
    </source>
</evidence>
<feature type="domain" description="C2H2-type" evidence="14">
    <location>
        <begin position="3480"/>
        <end position="3507"/>
    </location>
</feature>
<feature type="region of interest" description="Disordered" evidence="13">
    <location>
        <begin position="4798"/>
        <end position="4825"/>
    </location>
</feature>
<evidence type="ECO:0000256" key="7">
    <source>
        <dbReference type="ARBA" id="ARBA00023015"/>
    </source>
</evidence>
<dbReference type="InterPro" id="IPR013087">
    <property type="entry name" value="Znf_C2H2_type"/>
</dbReference>
<evidence type="ECO:0000256" key="10">
    <source>
        <dbReference type="ARBA" id="ARBA00023242"/>
    </source>
</evidence>
<evidence type="ECO:0000256" key="13">
    <source>
        <dbReference type="SAM" id="MobiDB-lite"/>
    </source>
</evidence>
<feature type="compositionally biased region" description="Low complexity" evidence="13">
    <location>
        <begin position="484"/>
        <end position="495"/>
    </location>
</feature>
<feature type="region of interest" description="Disordered" evidence="13">
    <location>
        <begin position="2432"/>
        <end position="2465"/>
    </location>
</feature>
<feature type="domain" description="C2H2-type" evidence="14">
    <location>
        <begin position="129"/>
        <end position="158"/>
    </location>
</feature>
<feature type="domain" description="C2H2-type" evidence="14">
    <location>
        <begin position="3102"/>
        <end position="3130"/>
    </location>
</feature>
<accession>A0A6A0GSA8</accession>
<feature type="compositionally biased region" description="Basic residues" evidence="13">
    <location>
        <begin position="4816"/>
        <end position="4825"/>
    </location>
</feature>
<dbReference type="OrthoDB" id="6338158at2759"/>
<dbReference type="InterPro" id="IPR050331">
    <property type="entry name" value="Zinc_finger"/>
</dbReference>
<feature type="domain" description="C2H2-type" evidence="14">
    <location>
        <begin position="3131"/>
        <end position="3158"/>
    </location>
</feature>
<feature type="domain" description="C2H2-type" evidence="14">
    <location>
        <begin position="2694"/>
        <end position="2721"/>
    </location>
</feature>
<evidence type="ECO:0000256" key="5">
    <source>
        <dbReference type="ARBA" id="ARBA00022771"/>
    </source>
</evidence>
<dbReference type="FunFam" id="3.30.160.60:FF:000446">
    <property type="entry name" value="Zinc finger protein"/>
    <property type="match status" value="4"/>
</dbReference>